<organism evidence="1 2">
    <name type="scientific">Priestia taiwanensis</name>
    <dbReference type="NCBI Taxonomy" id="1347902"/>
    <lineage>
        <taxon>Bacteria</taxon>
        <taxon>Bacillati</taxon>
        <taxon>Bacillota</taxon>
        <taxon>Bacilli</taxon>
        <taxon>Bacillales</taxon>
        <taxon>Bacillaceae</taxon>
        <taxon>Priestia</taxon>
    </lineage>
</organism>
<reference evidence="1" key="2">
    <citation type="submission" date="2020-09" db="EMBL/GenBank/DDBJ databases">
        <authorList>
            <person name="Sun Q."/>
            <person name="Zhou Y."/>
        </authorList>
    </citation>
    <scope>NUCLEOTIDE SEQUENCE</scope>
    <source>
        <strain evidence="1">CGMCC 1.12698</strain>
    </source>
</reference>
<dbReference type="Proteomes" id="UP000605259">
    <property type="component" value="Unassembled WGS sequence"/>
</dbReference>
<keyword evidence="2" id="KW-1185">Reference proteome</keyword>
<dbReference type="EMBL" id="BMFK01000003">
    <property type="protein sequence ID" value="GGE78585.1"/>
    <property type="molecule type" value="Genomic_DNA"/>
</dbReference>
<accession>A0A917AX00</accession>
<comment type="caution">
    <text evidence="1">The sequence shown here is derived from an EMBL/GenBank/DDBJ whole genome shotgun (WGS) entry which is preliminary data.</text>
</comment>
<protein>
    <submittedName>
        <fullName evidence="1">Uncharacterized protein</fullName>
    </submittedName>
</protein>
<name>A0A917AX00_9BACI</name>
<evidence type="ECO:0000313" key="1">
    <source>
        <dbReference type="EMBL" id="GGE78585.1"/>
    </source>
</evidence>
<sequence length="215" mass="23815">MGRHPRTPIPSGNYINAQMWYSKNANTGGDGHTRITQHMRDAESLFLSCDRTFTIRNVWAYPSGADSYATSDTQLVAENIDVGTNFSQDAVDVYTKMKGYFPEINVLVCFVEGNRFVENGQPSTYIGYTHQLEIGGDNSNYLILVSESADPPTLAHELGHVLNFSNKNGSANDPNPFPNDPIHNADSDNLMYPNIGGTNITPQQCNQFFDSKIIL</sequence>
<evidence type="ECO:0000313" key="2">
    <source>
        <dbReference type="Proteomes" id="UP000605259"/>
    </source>
</evidence>
<reference evidence="1" key="1">
    <citation type="journal article" date="2014" name="Int. J. Syst. Evol. Microbiol.">
        <title>Complete genome sequence of Corynebacterium casei LMG S-19264T (=DSM 44701T), isolated from a smear-ripened cheese.</title>
        <authorList>
            <consortium name="US DOE Joint Genome Institute (JGI-PGF)"/>
            <person name="Walter F."/>
            <person name="Albersmeier A."/>
            <person name="Kalinowski J."/>
            <person name="Ruckert C."/>
        </authorList>
    </citation>
    <scope>NUCLEOTIDE SEQUENCE</scope>
    <source>
        <strain evidence="1">CGMCC 1.12698</strain>
    </source>
</reference>
<proteinExistence type="predicted"/>
<dbReference type="RefSeq" id="WP_188389339.1">
    <property type="nucleotide sequence ID" value="NZ_BMFK01000003.1"/>
</dbReference>
<dbReference type="AlphaFoldDB" id="A0A917AX00"/>
<gene>
    <name evidence="1" type="ORF">GCM10007140_30240</name>
</gene>